<evidence type="ECO:0000256" key="2">
    <source>
        <dbReference type="ARBA" id="ARBA00029447"/>
    </source>
</evidence>
<dbReference type="eggNOG" id="COG2972">
    <property type="taxonomic scope" value="Bacteria"/>
</dbReference>
<dbReference type="AlphaFoldDB" id="A0L8K4"/>
<sequence>MVTGSSGHRKPSMQTTNQPAPRAPQPIPATRSPLIRDGLLRPMLNFRVGERLGGGFALIIVAMAVVGMLGYRGVDRMQSNTTTLIGSQGVLGNAQQMKLAVAAQRAGVQRLLDPTLSLTEMTILEQASQHAAENFVVQSQSLLRACAVGGVVQNVALHGTAQKASVFFQQEYTPVLQQIYRQAAQLHALRIKRKQAAAKVDHAFAEILTLAAAFEQGAMQRLQQRIQADYTMKELAGKDNVWTLLANKINTHLAKAGIAMQKYGNSLTLAALTEHKQSYEQERSKAALYITQLLDGNFEPNNRVMWVDATELREIIEKVNKQLTEVLSQEAENFMLTSQQLANQQQAMKNLATRSNTLGDALAAQINQTVAHALTLAKSTAEGSRTIAQDVKSLSTHVMIMGLLLAAVAGFIITLSIIRPLGRLRDFANRLAAGELTTVLDLQGQDEICHLGEELSSMANQWTSVVTALNESGIALIDASQSLKELSERLSSESAAVSQRTDRVAQSSEEMSGNLRQITTNMALSSSGLQQVSTSANDATHNLTTIAAAEEQASTNLIQVAKSLSTATEAMQSIQNASENSNQTMLTVTESVNAITSSLNAVHLRCEEASDESSKARQSASSASQVMASLQHSAGSVVKVVDLIKEIADRTDMLALNASIESARAGEAGLGFGVVAMEVKELARQTAEATRSISNDINAIRQDAERAIHASSEVVGAINLLGKVNEEILDSVREQNSTAQAIAMAMQEAATENTEISTNVTKTSNWISDVNRNVDEISVGIAEVSRSISAVSTNVAEVNENVMVASQGSSEMRTRVSDIATASKAVAVAMAEMGQAIRSIDNMSDTLDSQAGNLKTMSQQVKSLLSQFKVA</sequence>
<dbReference type="PANTHER" id="PTHR32089:SF112">
    <property type="entry name" value="LYSOZYME-LIKE PROTEIN-RELATED"/>
    <property type="match status" value="1"/>
</dbReference>
<dbReference type="eggNOG" id="COG0840">
    <property type="taxonomic scope" value="Bacteria"/>
</dbReference>
<dbReference type="InterPro" id="IPR003660">
    <property type="entry name" value="HAMP_dom"/>
</dbReference>
<dbReference type="SMART" id="SM00283">
    <property type="entry name" value="MA"/>
    <property type="match status" value="1"/>
</dbReference>
<dbReference type="PROSITE" id="PS50885">
    <property type="entry name" value="HAMP"/>
    <property type="match status" value="1"/>
</dbReference>
<keyword evidence="5" id="KW-0472">Membrane</keyword>
<reference evidence="8 9" key="2">
    <citation type="journal article" date="2012" name="Int. J. Syst. Evol. Microbiol.">
        <title>Magnetococcus marinus gen. nov., sp. nov., a marine, magnetotactic bacterium that represents a novel lineage (Magnetococcaceae fam. nov.; Magnetococcales ord. nov.) at the base of the Alphaproteobacteria.</title>
        <authorList>
            <person name="Bazylinski D.A."/>
            <person name="Williams T.J."/>
            <person name="Lefevre C.T."/>
            <person name="Berg R.J."/>
            <person name="Zhang C.L."/>
            <person name="Bowser S.S."/>
            <person name="Dean A.J."/>
            <person name="Beveridge T.J."/>
        </authorList>
    </citation>
    <scope>NUCLEOTIDE SEQUENCE [LARGE SCALE GENOMIC DNA]</scope>
    <source>
        <strain evidence="9">ATCC BAA-1437 / JCM 17883 / MC-1</strain>
    </source>
</reference>
<dbReference type="Pfam" id="PF00672">
    <property type="entry name" value="HAMP"/>
    <property type="match status" value="1"/>
</dbReference>
<dbReference type="Pfam" id="PF00015">
    <property type="entry name" value="MCPsignal"/>
    <property type="match status" value="1"/>
</dbReference>
<feature type="domain" description="HAMP" evidence="7">
    <location>
        <begin position="415"/>
        <end position="467"/>
    </location>
</feature>
<dbReference type="Gene3D" id="1.10.287.950">
    <property type="entry name" value="Methyl-accepting chemotaxis protein"/>
    <property type="match status" value="3"/>
</dbReference>
<reference evidence="9" key="1">
    <citation type="journal article" date="2009" name="Appl. Environ. Microbiol.">
        <title>Complete genome sequence of the chemolithoautotrophic marine magnetotactic coccus strain MC-1.</title>
        <authorList>
            <person name="Schubbe S."/>
            <person name="Williams T.J."/>
            <person name="Xie G."/>
            <person name="Kiss H.E."/>
            <person name="Brettin T.S."/>
            <person name="Martinez D."/>
            <person name="Ross C.A."/>
            <person name="Schuler D."/>
            <person name="Cox B.L."/>
            <person name="Nealson K.H."/>
            <person name="Bazylinski D.A."/>
        </authorList>
    </citation>
    <scope>NUCLEOTIDE SEQUENCE [LARGE SCALE GENOMIC DNA]</scope>
    <source>
        <strain evidence="9">ATCC BAA-1437 / JCM 17883 / MC-1</strain>
    </source>
</reference>
<dbReference type="CDD" id="cd06225">
    <property type="entry name" value="HAMP"/>
    <property type="match status" value="1"/>
</dbReference>
<evidence type="ECO:0000256" key="3">
    <source>
        <dbReference type="PROSITE-ProRule" id="PRU00284"/>
    </source>
</evidence>
<protein>
    <submittedName>
        <fullName evidence="8">Methyl-accepting chemotaxis sensory transducer</fullName>
    </submittedName>
</protein>
<evidence type="ECO:0000313" key="9">
    <source>
        <dbReference type="Proteomes" id="UP000002586"/>
    </source>
</evidence>
<name>A0L8K4_MAGMM</name>
<dbReference type="SMART" id="SM00304">
    <property type="entry name" value="HAMP"/>
    <property type="match status" value="1"/>
</dbReference>
<evidence type="ECO:0000256" key="5">
    <source>
        <dbReference type="SAM" id="Phobius"/>
    </source>
</evidence>
<keyword evidence="5" id="KW-1133">Transmembrane helix</keyword>
<evidence type="ECO:0000256" key="1">
    <source>
        <dbReference type="ARBA" id="ARBA00023224"/>
    </source>
</evidence>
<evidence type="ECO:0000256" key="4">
    <source>
        <dbReference type="SAM" id="MobiDB-lite"/>
    </source>
</evidence>
<feature type="transmembrane region" description="Helical" evidence="5">
    <location>
        <begin position="398"/>
        <end position="418"/>
    </location>
</feature>
<feature type="compositionally biased region" description="Polar residues" evidence="4">
    <location>
        <begin position="1"/>
        <end position="17"/>
    </location>
</feature>
<feature type="domain" description="Methyl-accepting transducer" evidence="6">
    <location>
        <begin position="514"/>
        <end position="778"/>
    </location>
</feature>
<dbReference type="GO" id="GO:0016020">
    <property type="term" value="C:membrane"/>
    <property type="evidence" value="ECO:0007669"/>
    <property type="project" value="InterPro"/>
</dbReference>
<dbReference type="SUPFAM" id="SSF58104">
    <property type="entry name" value="Methyl-accepting chemotaxis protein (MCP) signaling domain"/>
    <property type="match status" value="2"/>
</dbReference>
<dbReference type="PANTHER" id="PTHR32089">
    <property type="entry name" value="METHYL-ACCEPTING CHEMOTAXIS PROTEIN MCPB"/>
    <property type="match status" value="1"/>
</dbReference>
<dbReference type="SUPFAM" id="SSF158472">
    <property type="entry name" value="HAMP domain-like"/>
    <property type="match status" value="1"/>
</dbReference>
<organism evidence="8 9">
    <name type="scientific">Magnetococcus marinus (strain ATCC BAA-1437 / JCM 17883 / MC-1)</name>
    <dbReference type="NCBI Taxonomy" id="156889"/>
    <lineage>
        <taxon>Bacteria</taxon>
        <taxon>Pseudomonadati</taxon>
        <taxon>Pseudomonadota</taxon>
        <taxon>Magnetococcia</taxon>
        <taxon>Magnetococcales</taxon>
        <taxon>Magnetococcaceae</taxon>
        <taxon>Magnetococcus</taxon>
    </lineage>
</organism>
<dbReference type="GO" id="GO:0007165">
    <property type="term" value="P:signal transduction"/>
    <property type="evidence" value="ECO:0007669"/>
    <property type="project" value="UniProtKB-KW"/>
</dbReference>
<dbReference type="InterPro" id="IPR004089">
    <property type="entry name" value="MCPsignal_dom"/>
</dbReference>
<evidence type="ECO:0000259" key="6">
    <source>
        <dbReference type="PROSITE" id="PS50111"/>
    </source>
</evidence>
<dbReference type="HOGENOM" id="CLU_329500_0_0_5"/>
<proteinExistence type="inferred from homology"/>
<comment type="similarity">
    <text evidence="2">Belongs to the methyl-accepting chemotaxis (MCP) protein family.</text>
</comment>
<feature type="region of interest" description="Disordered" evidence="4">
    <location>
        <begin position="1"/>
        <end position="34"/>
    </location>
</feature>
<dbReference type="EMBL" id="CP000471">
    <property type="protein sequence ID" value="ABK44297.1"/>
    <property type="molecule type" value="Genomic_DNA"/>
</dbReference>
<evidence type="ECO:0000313" key="8">
    <source>
        <dbReference type="EMBL" id="ABK44297.1"/>
    </source>
</evidence>
<accession>A0L8K4</accession>
<evidence type="ECO:0000259" key="7">
    <source>
        <dbReference type="PROSITE" id="PS50885"/>
    </source>
</evidence>
<keyword evidence="5" id="KW-0812">Transmembrane</keyword>
<dbReference type="KEGG" id="mgm:Mmc1_1789"/>
<keyword evidence="1 3" id="KW-0807">Transducer</keyword>
<keyword evidence="9" id="KW-1185">Reference proteome</keyword>
<feature type="transmembrane region" description="Helical" evidence="5">
    <location>
        <begin position="52"/>
        <end position="71"/>
    </location>
</feature>
<dbReference type="OrthoDB" id="8482111at2"/>
<dbReference type="Proteomes" id="UP000002586">
    <property type="component" value="Chromosome"/>
</dbReference>
<dbReference type="RefSeq" id="WP_011713444.1">
    <property type="nucleotide sequence ID" value="NC_008576.1"/>
</dbReference>
<dbReference type="PROSITE" id="PS50111">
    <property type="entry name" value="CHEMOTAXIS_TRANSDUC_2"/>
    <property type="match status" value="1"/>
</dbReference>
<gene>
    <name evidence="8" type="ordered locus">Mmc1_1789</name>
</gene>
<dbReference type="STRING" id="156889.Mmc1_1789"/>